<organism evidence="1">
    <name type="scientific">Cyprideis torosa</name>
    <dbReference type="NCBI Taxonomy" id="163714"/>
    <lineage>
        <taxon>Eukaryota</taxon>
        <taxon>Metazoa</taxon>
        <taxon>Ecdysozoa</taxon>
        <taxon>Arthropoda</taxon>
        <taxon>Crustacea</taxon>
        <taxon>Oligostraca</taxon>
        <taxon>Ostracoda</taxon>
        <taxon>Podocopa</taxon>
        <taxon>Podocopida</taxon>
        <taxon>Cytherocopina</taxon>
        <taxon>Cytheroidea</taxon>
        <taxon>Cytherideidae</taxon>
        <taxon>Cyprideis</taxon>
    </lineage>
</organism>
<dbReference type="GO" id="GO:0005886">
    <property type="term" value="C:plasma membrane"/>
    <property type="evidence" value="ECO:0007669"/>
    <property type="project" value="TreeGrafter"/>
</dbReference>
<evidence type="ECO:0000313" key="1">
    <source>
        <dbReference type="EMBL" id="CAD7232236.1"/>
    </source>
</evidence>
<gene>
    <name evidence="1" type="ORF">CTOB1V02_LOCUS10074</name>
</gene>
<proteinExistence type="predicted"/>
<protein>
    <submittedName>
        <fullName evidence="1">Uncharacterized protein</fullName>
    </submittedName>
</protein>
<dbReference type="GO" id="GO:0005789">
    <property type="term" value="C:endoplasmic reticulum membrane"/>
    <property type="evidence" value="ECO:0007669"/>
    <property type="project" value="TreeGrafter"/>
</dbReference>
<accession>A0A7R8WNQ0</accession>
<dbReference type="GO" id="GO:0006888">
    <property type="term" value="P:endoplasmic reticulum to Golgi vesicle-mediated transport"/>
    <property type="evidence" value="ECO:0007669"/>
    <property type="project" value="TreeGrafter"/>
</dbReference>
<dbReference type="AlphaFoldDB" id="A0A7R8WNQ0"/>
<reference evidence="1" key="1">
    <citation type="submission" date="2020-11" db="EMBL/GenBank/DDBJ databases">
        <authorList>
            <person name="Tran Van P."/>
        </authorList>
    </citation>
    <scope>NUCLEOTIDE SEQUENCE</scope>
</reference>
<dbReference type="OrthoDB" id="6361018at2759"/>
<sequence length="316" mass="37737">MPFRPPTPRRTPLPIYRRRPHPRWGPLATGQTGQLHACKPYCIAFCLVLLIGLYHYYWTPPRSKIPSIQNSVSFAEHVRDVFIIPGEDSMKNQSKEILRTYNRKQTPLTKVLQNTFVKNEKCFFLDTMFLPPFEPPDGSYWMENMLSWKGLVVSPYVEEVFKFIRHERGTYRQLKMKRLADVIHSCLSKFPYPEWEVFKFIRHERGTYRQLKMKRLADVIHSCLSKFPYPEWMRYTYCLPFLTLLKAEGHTTIPLWFLDEEPDTLDILQTVPFHEVDINNYEHQPLEPDLHIFKKLPRGPNKYDEETCFKQDDYVK</sequence>
<dbReference type="GO" id="GO:0031902">
    <property type="term" value="C:late endosome membrane"/>
    <property type="evidence" value="ECO:0007669"/>
    <property type="project" value="TreeGrafter"/>
</dbReference>
<dbReference type="PANTHER" id="PTHR34009:SF2">
    <property type="entry name" value="PROTEIN STAR"/>
    <property type="match status" value="1"/>
</dbReference>
<name>A0A7R8WNQ0_9CRUS</name>
<dbReference type="EMBL" id="OB664409">
    <property type="protein sequence ID" value="CAD7232236.1"/>
    <property type="molecule type" value="Genomic_DNA"/>
</dbReference>
<dbReference type="PANTHER" id="PTHR34009">
    <property type="entry name" value="PROTEIN STAR"/>
    <property type="match status" value="1"/>
</dbReference>
<dbReference type="GO" id="GO:0016197">
    <property type="term" value="P:endosomal transport"/>
    <property type="evidence" value="ECO:0007669"/>
    <property type="project" value="TreeGrafter"/>
</dbReference>
<dbReference type="InterPro" id="IPR053202">
    <property type="entry name" value="EGF_Rcpt_Signaling_Reg"/>
</dbReference>
<dbReference type="GO" id="GO:0005794">
    <property type="term" value="C:Golgi apparatus"/>
    <property type="evidence" value="ECO:0007669"/>
    <property type="project" value="TreeGrafter"/>
</dbReference>